<keyword evidence="1" id="KW-0004">4Fe-4S</keyword>
<evidence type="ECO:0000256" key="1">
    <source>
        <dbReference type="ARBA" id="ARBA00022485"/>
    </source>
</evidence>
<dbReference type="SUPFAM" id="SSF102114">
    <property type="entry name" value="Radical SAM enzymes"/>
    <property type="match status" value="1"/>
</dbReference>
<dbReference type="InterPro" id="IPR027596">
    <property type="entry name" value="AmmeMemoSam_rS"/>
</dbReference>
<evidence type="ECO:0000256" key="6">
    <source>
        <dbReference type="PIRSR" id="PIRSR004869-50"/>
    </source>
</evidence>
<dbReference type="Pfam" id="PF04055">
    <property type="entry name" value="Radical_SAM"/>
    <property type="match status" value="1"/>
</dbReference>
<reference evidence="8" key="1">
    <citation type="submission" date="2019-08" db="EMBL/GenBank/DDBJ databases">
        <title>Genomic characterization of a novel candidate phylum (ARYD3) from a high temperature, high salinity tertiary oil reservoir in north central Oklahoma, USA.</title>
        <authorList>
            <person name="Youssef N.H."/>
            <person name="Yadav A."/>
            <person name="Elshahed M.S."/>
        </authorList>
    </citation>
    <scope>NUCLEOTIDE SEQUENCE [LARGE SCALE GENOMIC DNA]</scope>
    <source>
        <strain evidence="8">ARYD3</strain>
    </source>
</reference>
<dbReference type="InterPro" id="IPR034457">
    <property type="entry name" value="Organic_radical-activating"/>
</dbReference>
<evidence type="ECO:0000313" key="8">
    <source>
        <dbReference type="EMBL" id="TYB31509.1"/>
    </source>
</evidence>
<protein>
    <submittedName>
        <fullName evidence="8">AmmeMemoRadiSam system radical SAM enzyme</fullName>
    </submittedName>
</protein>
<feature type="binding site" evidence="6">
    <location>
        <position position="129"/>
    </location>
    <ligand>
        <name>[4Fe-4S] cluster</name>
        <dbReference type="ChEBI" id="CHEBI:49883"/>
        <note>4Fe-4S-S-AdoMet</note>
    </ligand>
</feature>
<keyword evidence="2 6" id="KW-0949">S-adenosyl-L-methionine</keyword>
<dbReference type="GO" id="GO:0003824">
    <property type="term" value="F:catalytic activity"/>
    <property type="evidence" value="ECO:0007669"/>
    <property type="project" value="InterPro"/>
</dbReference>
<dbReference type="EMBL" id="VSIX01000033">
    <property type="protein sequence ID" value="TYB31509.1"/>
    <property type="molecule type" value="Genomic_DNA"/>
</dbReference>
<gene>
    <name evidence="8" type="primary">amrS</name>
    <name evidence="8" type="ORF">FXF47_04105</name>
</gene>
<keyword evidence="4 6" id="KW-0408">Iron</keyword>
<dbReference type="SFLD" id="SFLDG01101">
    <property type="entry name" value="Uncharacterised_Radical_SAM_Su"/>
    <property type="match status" value="1"/>
</dbReference>
<sequence>MCVLKLKKKKWVFLAIFTVLLFISIIPQNTRIEREKGRTNPKEAYFYQKLDRNRVQCDLCPRKCIIPSGSWGFCRARKNIDGILYSMGYASPCAVHVDPIEKKPFNHFHPGTKALSIASAGCNMRCKFCQNWEISQKNPTETSNYNLKPEMVVNIAISKNTKSIAYTYSEPINFYEYMIDTSRIAKRSGIRNVVHTNGFINKEPLEKLCKFVDAFCVDLKGFTEEFYKKNTSANLKQVLESLQIIKGNGVWLELVNLVIPSQNDSLEKIKEMSLWIKKNLGKNVPLTFSRFYPTHKLTNLPPTPVSTLEKAREIAVKAGLNYVYIGNVPGHKYEDTYCPNCGDKIIDRYGYHIVSNKIIEGRCKFCGYEIKGVWNEK</sequence>
<evidence type="ECO:0000256" key="5">
    <source>
        <dbReference type="ARBA" id="ARBA00023014"/>
    </source>
</evidence>
<evidence type="ECO:0000313" key="9">
    <source>
        <dbReference type="Proteomes" id="UP000324143"/>
    </source>
</evidence>
<dbReference type="SFLD" id="SFLDS00029">
    <property type="entry name" value="Radical_SAM"/>
    <property type="match status" value="1"/>
</dbReference>
<dbReference type="PIRSF" id="PIRSF004869">
    <property type="entry name" value="PflX_prd"/>
    <property type="match status" value="1"/>
</dbReference>
<evidence type="ECO:0000256" key="4">
    <source>
        <dbReference type="ARBA" id="ARBA00023004"/>
    </source>
</evidence>
<dbReference type="PROSITE" id="PS51918">
    <property type="entry name" value="RADICAL_SAM"/>
    <property type="match status" value="1"/>
</dbReference>
<feature type="binding site" evidence="6">
    <location>
        <position position="122"/>
    </location>
    <ligand>
        <name>[4Fe-4S] cluster</name>
        <dbReference type="ChEBI" id="CHEBI:49883"/>
        <note>4Fe-4S-S-AdoMet</note>
    </ligand>
</feature>
<dbReference type="NCBIfam" id="TIGR04337">
    <property type="entry name" value="AmmeMemoSam_rS"/>
    <property type="match status" value="1"/>
</dbReference>
<keyword evidence="3 6" id="KW-0479">Metal-binding</keyword>
<dbReference type="CDD" id="cd01335">
    <property type="entry name" value="Radical_SAM"/>
    <property type="match status" value="1"/>
</dbReference>
<feature type="binding site" evidence="6">
    <location>
        <position position="126"/>
    </location>
    <ligand>
        <name>[4Fe-4S] cluster</name>
        <dbReference type="ChEBI" id="CHEBI:49883"/>
        <note>4Fe-4S-S-AdoMet</note>
    </ligand>
</feature>
<dbReference type="Gene3D" id="3.20.20.70">
    <property type="entry name" value="Aldolase class I"/>
    <property type="match status" value="1"/>
</dbReference>
<dbReference type="InterPro" id="IPR013785">
    <property type="entry name" value="Aldolase_TIM"/>
</dbReference>
<dbReference type="AlphaFoldDB" id="A0A5D0MLQ7"/>
<evidence type="ECO:0000256" key="3">
    <source>
        <dbReference type="ARBA" id="ARBA00022723"/>
    </source>
</evidence>
<dbReference type="InterPro" id="IPR007197">
    <property type="entry name" value="rSAM"/>
</dbReference>
<feature type="domain" description="Radical SAM core" evidence="7">
    <location>
        <begin position="107"/>
        <end position="321"/>
    </location>
</feature>
<organism evidence="8 9">
    <name type="scientific">Candidatus Mcinerneyibacterium aminivorans</name>
    <dbReference type="NCBI Taxonomy" id="2703815"/>
    <lineage>
        <taxon>Bacteria</taxon>
        <taxon>Candidatus Macinerneyibacteriota</taxon>
        <taxon>Candidatus Mcinerneyibacteria</taxon>
        <taxon>Candidatus Mcinerneyibacteriales</taxon>
        <taxon>Candidatus Mcinerneyibacteriaceae</taxon>
        <taxon>Candidatus Mcinerneyibacterium</taxon>
    </lineage>
</organism>
<accession>A0A5D0MLQ7</accession>
<comment type="caution">
    <text evidence="8">The sequence shown here is derived from an EMBL/GenBank/DDBJ whole genome shotgun (WGS) entry which is preliminary data.</text>
</comment>
<dbReference type="InterPro" id="IPR058240">
    <property type="entry name" value="rSAM_sf"/>
</dbReference>
<keyword evidence="9" id="KW-1185">Reference proteome</keyword>
<dbReference type="Proteomes" id="UP000324143">
    <property type="component" value="Unassembled WGS sequence"/>
</dbReference>
<dbReference type="InterPro" id="IPR016431">
    <property type="entry name" value="Pyrv-formate_lyase-activ_prd"/>
</dbReference>
<proteinExistence type="predicted"/>
<name>A0A5D0MLQ7_9BACT</name>
<evidence type="ECO:0000256" key="2">
    <source>
        <dbReference type="ARBA" id="ARBA00022691"/>
    </source>
</evidence>
<dbReference type="GO" id="GO:0046872">
    <property type="term" value="F:metal ion binding"/>
    <property type="evidence" value="ECO:0007669"/>
    <property type="project" value="UniProtKB-KW"/>
</dbReference>
<dbReference type="PANTHER" id="PTHR30352:SF5">
    <property type="entry name" value="PYRUVATE FORMATE-LYASE 1-ACTIVATING ENZYME"/>
    <property type="match status" value="1"/>
</dbReference>
<comment type="cofactor">
    <cofactor evidence="6">
        <name>[4Fe-4S] cluster</name>
        <dbReference type="ChEBI" id="CHEBI:49883"/>
    </cofactor>
    <text evidence="6">Binds 1 [4Fe-4S] cluster. The cluster is coordinated with 3 cysteines and an exchangeable S-adenosyl-L-methionine.</text>
</comment>
<dbReference type="GO" id="GO:0051539">
    <property type="term" value="F:4 iron, 4 sulfur cluster binding"/>
    <property type="evidence" value="ECO:0007669"/>
    <property type="project" value="UniProtKB-KW"/>
</dbReference>
<keyword evidence="5 6" id="KW-0411">Iron-sulfur</keyword>
<dbReference type="PANTHER" id="PTHR30352">
    <property type="entry name" value="PYRUVATE FORMATE-LYASE-ACTIVATING ENZYME"/>
    <property type="match status" value="1"/>
</dbReference>
<evidence type="ECO:0000259" key="7">
    <source>
        <dbReference type="PROSITE" id="PS51918"/>
    </source>
</evidence>